<evidence type="ECO:0000256" key="5">
    <source>
        <dbReference type="PIRSR" id="PIRSR641708-1"/>
    </source>
</evidence>
<dbReference type="GO" id="GO:0031119">
    <property type="term" value="P:tRNA pseudouridine synthesis"/>
    <property type="evidence" value="ECO:0007669"/>
    <property type="project" value="InterPro"/>
</dbReference>
<keyword evidence="10" id="KW-1185">Reference proteome</keyword>
<feature type="domain" description="Pseudouridine synthase I TruA alpha/beta" evidence="8">
    <location>
        <begin position="302"/>
        <end position="403"/>
    </location>
</feature>
<dbReference type="Proteomes" id="UP000287166">
    <property type="component" value="Unassembled WGS sequence"/>
</dbReference>
<dbReference type="FunFam" id="3.30.70.580:FF:000002">
    <property type="entry name" value="tRNA pseudouridine synthase"/>
    <property type="match status" value="1"/>
</dbReference>
<name>A0A401GWQ5_9APHY</name>
<dbReference type="InParanoid" id="A0A401GWQ5"/>
<dbReference type="STRING" id="139825.A0A401GWQ5"/>
<dbReference type="PANTHER" id="PTHR11142">
    <property type="entry name" value="PSEUDOURIDYLATE SYNTHASE"/>
    <property type="match status" value="1"/>
</dbReference>
<evidence type="ECO:0000313" key="10">
    <source>
        <dbReference type="Proteomes" id="UP000287166"/>
    </source>
</evidence>
<comment type="similarity">
    <text evidence="1">Belongs to the tRNA pseudouridine synthase TruA family.</text>
</comment>
<dbReference type="NCBIfam" id="TIGR00071">
    <property type="entry name" value="hisT_truA"/>
    <property type="match status" value="1"/>
</dbReference>
<dbReference type="AlphaFoldDB" id="A0A401GWQ5"/>
<dbReference type="Pfam" id="PF01416">
    <property type="entry name" value="PseudoU_synth_1"/>
    <property type="match status" value="1"/>
</dbReference>
<dbReference type="GO" id="GO:1990481">
    <property type="term" value="P:mRNA pseudouridine synthesis"/>
    <property type="evidence" value="ECO:0007669"/>
    <property type="project" value="TreeGrafter"/>
</dbReference>
<accession>A0A401GWQ5</accession>
<evidence type="ECO:0000259" key="8">
    <source>
        <dbReference type="Pfam" id="PF01416"/>
    </source>
</evidence>
<keyword evidence="2" id="KW-0819">tRNA processing</keyword>
<dbReference type="GO" id="GO:0009982">
    <property type="term" value="F:pseudouridine synthase activity"/>
    <property type="evidence" value="ECO:0007669"/>
    <property type="project" value="InterPro"/>
</dbReference>
<feature type="region of interest" description="Disordered" evidence="7">
    <location>
        <begin position="1"/>
        <end position="112"/>
    </location>
</feature>
<dbReference type="SUPFAM" id="SSF55120">
    <property type="entry name" value="Pseudouridine synthase"/>
    <property type="match status" value="1"/>
</dbReference>
<dbReference type="InterPro" id="IPR020103">
    <property type="entry name" value="PsdUridine_synth_cat_dom_sf"/>
</dbReference>
<gene>
    <name evidence="9" type="ORF">SCP_0905310</name>
</gene>
<dbReference type="InterPro" id="IPR001406">
    <property type="entry name" value="PsdUridine_synth_TruA"/>
</dbReference>
<feature type="region of interest" description="Disordered" evidence="7">
    <location>
        <begin position="501"/>
        <end position="531"/>
    </location>
</feature>
<dbReference type="GO" id="GO:0003723">
    <property type="term" value="F:RNA binding"/>
    <property type="evidence" value="ECO:0007669"/>
    <property type="project" value="InterPro"/>
</dbReference>
<dbReference type="GO" id="GO:0005634">
    <property type="term" value="C:nucleus"/>
    <property type="evidence" value="ECO:0007669"/>
    <property type="project" value="TreeGrafter"/>
</dbReference>
<feature type="compositionally biased region" description="Basic and acidic residues" evidence="7">
    <location>
        <begin position="501"/>
        <end position="510"/>
    </location>
</feature>
<evidence type="ECO:0000256" key="3">
    <source>
        <dbReference type="ARBA" id="ARBA00023235"/>
    </source>
</evidence>
<protein>
    <submittedName>
        <fullName evidence="9">tRNA pseudouridine synthase 1</fullName>
    </submittedName>
</protein>
<dbReference type="InterPro" id="IPR020097">
    <property type="entry name" value="PsdUridine_synth_TruA_a/b_dom"/>
</dbReference>
<dbReference type="InterPro" id="IPR020094">
    <property type="entry name" value="TruA/RsuA/RluB/E/F_N"/>
</dbReference>
<keyword evidence="3" id="KW-0413">Isomerase</keyword>
<dbReference type="OrthoDB" id="10256309at2759"/>
<reference evidence="9 10" key="1">
    <citation type="journal article" date="2018" name="Sci. Rep.">
        <title>Genome sequence of the cauliflower mushroom Sparassis crispa (Hanabiratake) and its association with beneficial usage.</title>
        <authorList>
            <person name="Kiyama R."/>
            <person name="Furutani Y."/>
            <person name="Kawaguchi K."/>
            <person name="Nakanishi T."/>
        </authorList>
    </citation>
    <scope>NUCLEOTIDE SEQUENCE [LARGE SCALE GENOMIC DNA]</scope>
</reference>
<dbReference type="PANTHER" id="PTHR11142:SF4">
    <property type="entry name" value="PSEUDOURIDYLATE SYNTHASE 1 HOMOLOG"/>
    <property type="match status" value="1"/>
</dbReference>
<proteinExistence type="inferred from homology"/>
<dbReference type="RefSeq" id="XP_027617564.1">
    <property type="nucleotide sequence ID" value="XM_027761763.1"/>
</dbReference>
<dbReference type="FunCoup" id="A0A401GWQ5">
    <property type="interactions" value="699"/>
</dbReference>
<dbReference type="InterPro" id="IPR020095">
    <property type="entry name" value="PsdUridine_synth_TruA_C"/>
</dbReference>
<evidence type="ECO:0000256" key="4">
    <source>
        <dbReference type="ARBA" id="ARBA00036943"/>
    </source>
</evidence>
<sequence>MEVHSPELSSGTSPSLKRPREDDNSPSASTSKRVKIDPEPTTGSGEAVAEPVDLEHRKKSAGEAEVAPHRDDDKGGRQRKGKAKEKRDSRRGTRNETAAEHRDNGEPKAARLPKAKSAMLIGFCGSGYQGMQMQYEAHVKTIEGTLFDALVRIGAVSKDNADDHAKVALHRAARTDAGVHAAGNLVSLKLITEIPGVPDFVARVNEELPPEIRLWSVSRVQRSFDARALCDSRKYTYFFPSYMLVPPKPGCGLERTLREHGYDEPLHPFWAEAGSESTVEDDLSRKRAYRVPSEKVDELRVMAKKFEGTHNFHNLTIGRDFNDRSCHRLMKSIEVADPQVYNNTQWISVLFHGQSFMLHQIRLMMSVLILSCHTGTSPQLIDELYGPRKVRIPKTPALGLLLEYPIFGSYNKRIAAANEGVQQSDPAYRPPIDFEIHREALDRFKQEHIYSRMRSIEEQEGMFDAWIRHIDGYAGDDFLYLNPKGIIPAAAVLKKGEQRSNPFKEKRRFDSTVATVDSSGEAAIEEREEEEDAKVVLDHRKLADMEG</sequence>
<feature type="compositionally biased region" description="Basic and acidic residues" evidence="7">
    <location>
        <begin position="53"/>
        <end position="76"/>
    </location>
</feature>
<dbReference type="Gene3D" id="3.30.70.580">
    <property type="entry name" value="Pseudouridine synthase I, catalytic domain, N-terminal subdomain"/>
    <property type="match status" value="1"/>
</dbReference>
<evidence type="ECO:0000256" key="1">
    <source>
        <dbReference type="ARBA" id="ARBA00009375"/>
    </source>
</evidence>
<evidence type="ECO:0000256" key="2">
    <source>
        <dbReference type="ARBA" id="ARBA00022694"/>
    </source>
</evidence>
<organism evidence="9 10">
    <name type="scientific">Sparassis crispa</name>
    <dbReference type="NCBI Taxonomy" id="139825"/>
    <lineage>
        <taxon>Eukaryota</taxon>
        <taxon>Fungi</taxon>
        <taxon>Dikarya</taxon>
        <taxon>Basidiomycota</taxon>
        <taxon>Agaricomycotina</taxon>
        <taxon>Agaricomycetes</taxon>
        <taxon>Polyporales</taxon>
        <taxon>Sparassidaceae</taxon>
        <taxon>Sparassis</taxon>
    </lineage>
</organism>
<dbReference type="CDD" id="cd02568">
    <property type="entry name" value="PseudoU_synth_PUS1_PUS2"/>
    <property type="match status" value="1"/>
</dbReference>
<evidence type="ECO:0000256" key="7">
    <source>
        <dbReference type="SAM" id="MobiDB-lite"/>
    </source>
</evidence>
<evidence type="ECO:0000256" key="6">
    <source>
        <dbReference type="PIRSR" id="PIRSR641708-2"/>
    </source>
</evidence>
<dbReference type="EMBL" id="BFAD01000009">
    <property type="protein sequence ID" value="GBE86651.1"/>
    <property type="molecule type" value="Genomic_DNA"/>
</dbReference>
<dbReference type="GeneID" id="38783568"/>
<feature type="active site" description="Nucleophile" evidence="5">
    <location>
        <position position="176"/>
    </location>
</feature>
<dbReference type="InterPro" id="IPR041708">
    <property type="entry name" value="PUS1/PUS2-like"/>
</dbReference>
<evidence type="ECO:0000313" key="9">
    <source>
        <dbReference type="EMBL" id="GBE86651.1"/>
    </source>
</evidence>
<feature type="binding site" evidence="6">
    <location>
        <position position="235"/>
    </location>
    <ligand>
        <name>substrate</name>
    </ligand>
</feature>
<feature type="compositionally biased region" description="Basic and acidic residues" evidence="7">
    <location>
        <begin position="85"/>
        <end position="109"/>
    </location>
</feature>
<comment type="catalytic activity">
    <reaction evidence="4">
        <text>a uridine in tRNA = a pseudouridine in tRNA</text>
        <dbReference type="Rhea" id="RHEA:54572"/>
        <dbReference type="Rhea" id="RHEA-COMP:13339"/>
        <dbReference type="Rhea" id="RHEA-COMP:13934"/>
        <dbReference type="ChEBI" id="CHEBI:65314"/>
        <dbReference type="ChEBI" id="CHEBI:65315"/>
    </reaction>
</comment>
<comment type="caution">
    <text evidence="9">The sequence shown here is derived from an EMBL/GenBank/DDBJ whole genome shotgun (WGS) entry which is preliminary data.</text>
</comment>
<dbReference type="Gene3D" id="3.30.70.660">
    <property type="entry name" value="Pseudouridine synthase I, catalytic domain, C-terminal subdomain"/>
    <property type="match status" value="1"/>
</dbReference>